<evidence type="ECO:0000256" key="1">
    <source>
        <dbReference type="ARBA" id="ARBA00023157"/>
    </source>
</evidence>
<evidence type="ECO:0000256" key="2">
    <source>
        <dbReference type="SAM" id="MobiDB-lite"/>
    </source>
</evidence>
<feature type="compositionally biased region" description="Polar residues" evidence="2">
    <location>
        <begin position="156"/>
        <end position="168"/>
    </location>
</feature>
<feature type="transmembrane region" description="Helical" evidence="3">
    <location>
        <begin position="23"/>
        <end position="43"/>
    </location>
</feature>
<dbReference type="AlphaFoldDB" id="A0A8H5CQG5"/>
<dbReference type="SUPFAM" id="SSF52833">
    <property type="entry name" value="Thioredoxin-like"/>
    <property type="match status" value="1"/>
</dbReference>
<evidence type="ECO:0000256" key="3">
    <source>
        <dbReference type="SAM" id="Phobius"/>
    </source>
</evidence>
<evidence type="ECO:0000259" key="4">
    <source>
        <dbReference type="Pfam" id="PF00085"/>
    </source>
</evidence>
<dbReference type="Proteomes" id="UP000559256">
    <property type="component" value="Unassembled WGS sequence"/>
</dbReference>
<dbReference type="InterPro" id="IPR013766">
    <property type="entry name" value="Thioredoxin_domain"/>
</dbReference>
<accession>A0A8H5CQG5</accession>
<dbReference type="InterPro" id="IPR036249">
    <property type="entry name" value="Thioredoxin-like_sf"/>
</dbReference>
<keyword evidence="3" id="KW-0472">Membrane</keyword>
<dbReference type="PANTHER" id="PTHR46115">
    <property type="entry name" value="THIOREDOXIN-LIKE PROTEIN 1"/>
    <property type="match status" value="1"/>
</dbReference>
<dbReference type="OrthoDB" id="2121326at2759"/>
<dbReference type="Gene3D" id="3.40.30.10">
    <property type="entry name" value="Glutaredoxin"/>
    <property type="match status" value="1"/>
</dbReference>
<comment type="caution">
    <text evidence="5">The sequence shown here is derived from an EMBL/GenBank/DDBJ whole genome shotgun (WGS) entry which is preliminary data.</text>
</comment>
<keyword evidence="3" id="KW-0812">Transmembrane</keyword>
<keyword evidence="6" id="KW-1185">Reference proteome</keyword>
<proteinExistence type="predicted"/>
<dbReference type="EMBL" id="JAACJM010000105">
    <property type="protein sequence ID" value="KAF5346114.1"/>
    <property type="molecule type" value="Genomic_DNA"/>
</dbReference>
<evidence type="ECO:0000313" key="6">
    <source>
        <dbReference type="Proteomes" id="UP000559256"/>
    </source>
</evidence>
<keyword evidence="3" id="KW-1133">Transmembrane helix</keyword>
<sequence length="186" mass="19483">MGGVTPITSLSQFKELYTDELVYLSYLATLQILYCLYVYAYALPTRARTHTPRLPSYFVLSRPTAKHPSSSISGQHVGFYKVDVDEQEDIAQECGVSAMPTFLLFHKGNKIDELKGAHPANLQKLVSQTAVALVSTGAGAGAGGAHSDSTAHHTDSGITSGVTQSTTVATTGDDGGAAAAAAFSAE</sequence>
<evidence type="ECO:0000313" key="5">
    <source>
        <dbReference type="EMBL" id="KAF5346114.1"/>
    </source>
</evidence>
<keyword evidence="1" id="KW-1015">Disulfide bond</keyword>
<dbReference type="Pfam" id="PF00085">
    <property type="entry name" value="Thioredoxin"/>
    <property type="match status" value="1"/>
</dbReference>
<dbReference type="CDD" id="cd02947">
    <property type="entry name" value="TRX_family"/>
    <property type="match status" value="1"/>
</dbReference>
<name>A0A8H5CQG5_9AGAR</name>
<reference evidence="5 6" key="1">
    <citation type="journal article" date="2020" name="ISME J.">
        <title>Uncovering the hidden diversity of litter-decomposition mechanisms in mushroom-forming fungi.</title>
        <authorList>
            <person name="Floudas D."/>
            <person name="Bentzer J."/>
            <person name="Ahren D."/>
            <person name="Johansson T."/>
            <person name="Persson P."/>
            <person name="Tunlid A."/>
        </authorList>
    </citation>
    <scope>NUCLEOTIDE SEQUENCE [LARGE SCALE GENOMIC DNA]</scope>
    <source>
        <strain evidence="5 6">CBS 291.85</strain>
    </source>
</reference>
<protein>
    <recommendedName>
        <fullName evidence="4">Thioredoxin domain-containing protein</fullName>
    </recommendedName>
</protein>
<organism evidence="5 6">
    <name type="scientific">Tetrapyrgos nigripes</name>
    <dbReference type="NCBI Taxonomy" id="182062"/>
    <lineage>
        <taxon>Eukaryota</taxon>
        <taxon>Fungi</taxon>
        <taxon>Dikarya</taxon>
        <taxon>Basidiomycota</taxon>
        <taxon>Agaricomycotina</taxon>
        <taxon>Agaricomycetes</taxon>
        <taxon>Agaricomycetidae</taxon>
        <taxon>Agaricales</taxon>
        <taxon>Marasmiineae</taxon>
        <taxon>Marasmiaceae</taxon>
        <taxon>Tetrapyrgos</taxon>
    </lineage>
</organism>
<gene>
    <name evidence="5" type="ORF">D9758_009954</name>
</gene>
<feature type="domain" description="Thioredoxin" evidence="4">
    <location>
        <begin position="68"/>
        <end position="126"/>
    </location>
</feature>
<feature type="region of interest" description="Disordered" evidence="2">
    <location>
        <begin position="141"/>
        <end position="171"/>
    </location>
</feature>